<dbReference type="SUPFAM" id="SSF53474">
    <property type="entry name" value="alpha/beta-Hydrolases"/>
    <property type="match status" value="1"/>
</dbReference>
<dbReference type="GO" id="GO:0016787">
    <property type="term" value="F:hydrolase activity"/>
    <property type="evidence" value="ECO:0007669"/>
    <property type="project" value="UniProtKB-KW"/>
</dbReference>
<evidence type="ECO:0000259" key="1">
    <source>
        <dbReference type="Pfam" id="PF12146"/>
    </source>
</evidence>
<accession>A0ABV1H158</accession>
<protein>
    <submittedName>
        <fullName evidence="2">Alpha/beta hydrolase</fullName>
    </submittedName>
</protein>
<dbReference type="InterPro" id="IPR029058">
    <property type="entry name" value="AB_hydrolase_fold"/>
</dbReference>
<feature type="domain" description="Serine aminopeptidase S33" evidence="1">
    <location>
        <begin position="27"/>
        <end position="289"/>
    </location>
</feature>
<sequence length="307" mass="35341">MKVTDRHFLSADHKNHIHVKIWEPEGNVQGVIQIAHGMIDYIERYTAMAEYFAKKGYVVAGNDHLGHGDSVLTKEDYGYFTEKNASRCVVEDMHKLTAIMKKKYPDVPYFLLGHSMGSFLSRRYITEYGYELNGVLLLGTGNQPDIVVKSGILLAKLVRLIKGERYRSPFLNHLMFGSYNARVVNPVTDKDWVCGNAEVIKEYVADEKCSYLFTVNGYLGLLDTIAYVKKVSNIRKVPRDLPVILAAGTKDPVGGYGRDVKKLFVTYSRHFYDVELRLYEDCRHELHNELIQEDVFEDLYQWICKHR</sequence>
<proteinExistence type="predicted"/>
<keyword evidence="3" id="KW-1185">Reference proteome</keyword>
<keyword evidence="2" id="KW-0378">Hydrolase</keyword>
<gene>
    <name evidence="2" type="ORF">WMO37_00200</name>
</gene>
<evidence type="ECO:0000313" key="2">
    <source>
        <dbReference type="EMBL" id="MEQ2553439.1"/>
    </source>
</evidence>
<name>A0ABV1H158_9FIRM</name>
<dbReference type="Pfam" id="PF12146">
    <property type="entry name" value="Hydrolase_4"/>
    <property type="match status" value="1"/>
</dbReference>
<evidence type="ECO:0000313" key="3">
    <source>
        <dbReference type="Proteomes" id="UP001546774"/>
    </source>
</evidence>
<organism evidence="2 3">
    <name type="scientific">Lachnospira intestinalis</name>
    <dbReference type="NCBI Taxonomy" id="3133158"/>
    <lineage>
        <taxon>Bacteria</taxon>
        <taxon>Bacillati</taxon>
        <taxon>Bacillota</taxon>
        <taxon>Clostridia</taxon>
        <taxon>Lachnospirales</taxon>
        <taxon>Lachnospiraceae</taxon>
        <taxon>Lachnospira</taxon>
    </lineage>
</organism>
<comment type="caution">
    <text evidence="2">The sequence shown here is derived from an EMBL/GenBank/DDBJ whole genome shotgun (WGS) entry which is preliminary data.</text>
</comment>
<reference evidence="2" key="1">
    <citation type="submission" date="2024-03" db="EMBL/GenBank/DDBJ databases">
        <title>Human intestinal bacterial collection.</title>
        <authorList>
            <person name="Pauvert C."/>
            <person name="Hitch T.C.A."/>
            <person name="Clavel T."/>
        </authorList>
    </citation>
    <scope>NUCLEOTIDE SEQUENCE [LARGE SCALE GENOMIC DNA]</scope>
    <source>
        <strain evidence="2">CLA-AA-H89B</strain>
    </source>
</reference>
<dbReference type="Proteomes" id="UP001546774">
    <property type="component" value="Unassembled WGS sequence"/>
</dbReference>
<dbReference type="InterPro" id="IPR051044">
    <property type="entry name" value="MAG_DAG_Lipase"/>
</dbReference>
<dbReference type="InterPro" id="IPR022742">
    <property type="entry name" value="Hydrolase_4"/>
</dbReference>
<dbReference type="PANTHER" id="PTHR11614">
    <property type="entry name" value="PHOSPHOLIPASE-RELATED"/>
    <property type="match status" value="1"/>
</dbReference>
<dbReference type="EMBL" id="JBBMFS010000001">
    <property type="protein sequence ID" value="MEQ2553439.1"/>
    <property type="molecule type" value="Genomic_DNA"/>
</dbReference>
<dbReference type="Gene3D" id="3.40.50.1820">
    <property type="entry name" value="alpha/beta hydrolase"/>
    <property type="match status" value="1"/>
</dbReference>